<dbReference type="Proteomes" id="UP000509684">
    <property type="component" value="Chromosome"/>
</dbReference>
<comment type="similarity">
    <text evidence="1">Belongs to the bacterial solute-binding protein ModA family.</text>
</comment>
<proteinExistence type="inferred from homology"/>
<evidence type="ECO:0000313" key="6">
    <source>
        <dbReference type="EMBL" id="KFB77728.1"/>
    </source>
</evidence>
<dbReference type="InterPro" id="IPR044084">
    <property type="entry name" value="AvModA-like_subst-bd"/>
</dbReference>
<dbReference type="Gene3D" id="3.40.190.10">
    <property type="entry name" value="Periplasmic binding protein-like II"/>
    <property type="match status" value="2"/>
</dbReference>
<dbReference type="InterPro" id="IPR050682">
    <property type="entry name" value="ModA/WtpA"/>
</dbReference>
<gene>
    <name evidence="6" type="primary">modA</name>
    <name evidence="6" type="ORF">AW06_001102</name>
    <name evidence="7" type="ORF">HWD57_22620</name>
</gene>
<feature type="binding site" evidence="4">
    <location>
        <position position="59"/>
    </location>
    <ligand>
        <name>molybdate</name>
        <dbReference type="ChEBI" id="CHEBI:36264"/>
    </ligand>
</feature>
<keyword evidence="4" id="KW-0500">Molybdenum</keyword>
<feature type="signal peptide" evidence="5">
    <location>
        <begin position="1"/>
        <end position="21"/>
    </location>
</feature>
<reference evidence="7 9" key="2">
    <citation type="journal article" date="2019" name="Microbiome">
        <title>Annotated bacterial chromosomes from frame-shift-corrected long-read metagenomic data.</title>
        <authorList>
            <person name="Arumugam K."/>
            <person name="Bagci C."/>
            <person name="Bessarab I."/>
            <person name="Beier S."/>
            <person name="Buchfink B."/>
            <person name="Gorska A."/>
            <person name="Qiu G."/>
            <person name="Huson D.H."/>
            <person name="Williams R.B.H."/>
        </authorList>
    </citation>
    <scope>NUCLEOTIDE SEQUENCE [LARGE SCALE GENOMIC DNA]</scope>
    <source>
        <strain evidence="7">SSA1</strain>
    </source>
</reference>
<evidence type="ECO:0000256" key="4">
    <source>
        <dbReference type="PIRSR" id="PIRSR004846-1"/>
    </source>
</evidence>
<evidence type="ECO:0000256" key="5">
    <source>
        <dbReference type="SAM" id="SignalP"/>
    </source>
</evidence>
<dbReference type="GO" id="GO:0015689">
    <property type="term" value="P:molybdate ion transport"/>
    <property type="evidence" value="ECO:0007669"/>
    <property type="project" value="InterPro"/>
</dbReference>
<protein>
    <submittedName>
        <fullName evidence="7">Molybdate ABC transporter substrate-binding protein</fullName>
    </submittedName>
    <submittedName>
        <fullName evidence="6">Molybdate-binding periplasmic protein</fullName>
    </submittedName>
</protein>
<keyword evidence="2 4" id="KW-0479">Metal-binding</keyword>
<dbReference type="CDD" id="cd13539">
    <property type="entry name" value="PBP2_AvModA"/>
    <property type="match status" value="1"/>
</dbReference>
<keyword evidence="8" id="KW-1185">Reference proteome</keyword>
<feature type="chain" id="PRO_5001750970" evidence="5">
    <location>
        <begin position="22"/>
        <end position="261"/>
    </location>
</feature>
<dbReference type="InterPro" id="IPR005950">
    <property type="entry name" value="ModA"/>
</dbReference>
<sequence length="261" mass="27619">MPILRAAVCLLLLAELTIAKAAGPPPIAAAADLKFALTEVAEVFEKESGHAVKLSFGSSGNFAYQLEHGAPFELFLSADEHLVFRLADRGLTRDRGVLYAIGRLVLFVPHGSPLQADAALNDLKAALADGRVKRFAIANPEHAPYGRAARAVLQHAGLWSAIESKLVLGESAAQAMQFAASGSSQGGLLPLSLASAPAVAQSGSFTLISSEWHASEPLRQRLVLMKSAGDTARAFYDYVQKPAARAVFVRHGFVLPNKATP</sequence>
<dbReference type="NCBIfam" id="TIGR01256">
    <property type="entry name" value="modA"/>
    <property type="match status" value="1"/>
</dbReference>
<dbReference type="AlphaFoldDB" id="A0A080M902"/>
<reference evidence="7" key="3">
    <citation type="submission" date="2020-06" db="EMBL/GenBank/DDBJ databases">
        <authorList>
            <person name="Arumugam K."/>
            <person name="Besarab I."/>
            <person name="Haryono M."/>
            <person name="Bagci C."/>
            <person name="Beier S."/>
            <person name="Buchfink B."/>
            <person name="Gorska A."/>
            <person name="Qiu G."/>
            <person name="Huson D.H."/>
            <person name="Williams R.B."/>
        </authorList>
    </citation>
    <scope>NUCLEOTIDE SEQUENCE</scope>
    <source>
        <strain evidence="7">SSA1</strain>
    </source>
</reference>
<dbReference type="STRING" id="1453999.AW06_001102"/>
<evidence type="ECO:0000313" key="8">
    <source>
        <dbReference type="Proteomes" id="UP000021315"/>
    </source>
</evidence>
<dbReference type="KEGG" id="acog:HWD57_22620"/>
<evidence type="ECO:0000256" key="2">
    <source>
        <dbReference type="ARBA" id="ARBA00022723"/>
    </source>
</evidence>
<name>A0A080M902_9PROT</name>
<dbReference type="EMBL" id="CP058708">
    <property type="protein sequence ID" value="QLH52252.1"/>
    <property type="molecule type" value="Genomic_DNA"/>
</dbReference>
<keyword evidence="3 5" id="KW-0732">Signal</keyword>
<dbReference type="Proteomes" id="UP000021315">
    <property type="component" value="Unassembled WGS sequence"/>
</dbReference>
<reference evidence="6 8" key="1">
    <citation type="submission" date="2014-02" db="EMBL/GenBank/DDBJ databases">
        <title>Expanding our view of genomic diversity in Candidatus Accumulibacter clades.</title>
        <authorList>
            <person name="Skennerton C.T."/>
            <person name="Barr J.J."/>
            <person name="Slater F.R."/>
            <person name="Bond P.L."/>
            <person name="Tyson G.W."/>
        </authorList>
    </citation>
    <scope>NUCLEOTIDE SEQUENCE [LARGE SCALE GENOMIC DNA]</scope>
    <source>
        <strain evidence="8">SK-02</strain>
    </source>
</reference>
<dbReference type="Pfam" id="PF13531">
    <property type="entry name" value="SBP_bac_11"/>
    <property type="match status" value="1"/>
</dbReference>
<dbReference type="PANTHER" id="PTHR30632:SF14">
    <property type="entry name" value="TUNGSTATE_MOLYBDATE_CHROMATE-BINDING PROTEIN MODA"/>
    <property type="match status" value="1"/>
</dbReference>
<organism evidence="6 8">
    <name type="scientific">Candidatus Accumulibacter cognatus</name>
    <dbReference type="NCBI Taxonomy" id="2954383"/>
    <lineage>
        <taxon>Bacteria</taxon>
        <taxon>Pseudomonadati</taxon>
        <taxon>Pseudomonadota</taxon>
        <taxon>Betaproteobacteria</taxon>
        <taxon>Candidatus Accumulibacter</taxon>
    </lineage>
</organism>
<accession>A0A7D5NDR5</accession>
<evidence type="ECO:0000256" key="3">
    <source>
        <dbReference type="ARBA" id="ARBA00022729"/>
    </source>
</evidence>
<dbReference type="SUPFAM" id="SSF53850">
    <property type="entry name" value="Periplasmic binding protein-like II"/>
    <property type="match status" value="1"/>
</dbReference>
<dbReference type="RefSeq" id="WP_034946176.1">
    <property type="nucleotide sequence ID" value="NZ_JDST02000018.1"/>
</dbReference>
<dbReference type="EMBL" id="JDST02000018">
    <property type="protein sequence ID" value="KFB77728.1"/>
    <property type="molecule type" value="Genomic_DNA"/>
</dbReference>
<evidence type="ECO:0000256" key="1">
    <source>
        <dbReference type="ARBA" id="ARBA00009175"/>
    </source>
</evidence>
<evidence type="ECO:0000313" key="9">
    <source>
        <dbReference type="Proteomes" id="UP000509684"/>
    </source>
</evidence>
<evidence type="ECO:0000313" key="7">
    <source>
        <dbReference type="EMBL" id="QLH52252.1"/>
    </source>
</evidence>
<accession>A0A080M902</accession>
<dbReference type="PIRSF" id="PIRSF004846">
    <property type="entry name" value="ModA"/>
    <property type="match status" value="1"/>
</dbReference>
<dbReference type="PANTHER" id="PTHR30632">
    <property type="entry name" value="MOLYBDATE-BINDING PERIPLASMIC PROTEIN"/>
    <property type="match status" value="1"/>
</dbReference>
<dbReference type="GO" id="GO:0046872">
    <property type="term" value="F:metal ion binding"/>
    <property type="evidence" value="ECO:0007669"/>
    <property type="project" value="UniProtKB-KW"/>
</dbReference>
<dbReference type="GO" id="GO:0030973">
    <property type="term" value="F:molybdate ion binding"/>
    <property type="evidence" value="ECO:0007669"/>
    <property type="project" value="InterPro"/>
</dbReference>